<feature type="domain" description="HTH marR-type" evidence="6">
    <location>
        <begin position="12"/>
        <end position="149"/>
    </location>
</feature>
<dbReference type="GO" id="GO:0003677">
    <property type="term" value="F:DNA binding"/>
    <property type="evidence" value="ECO:0007669"/>
    <property type="project" value="UniProtKB-KW"/>
</dbReference>
<keyword evidence="5" id="KW-0804">Transcription</keyword>
<dbReference type="Proteomes" id="UP000218784">
    <property type="component" value="Unassembled WGS sequence"/>
</dbReference>
<dbReference type="InterPro" id="IPR000835">
    <property type="entry name" value="HTH_MarR-typ"/>
</dbReference>
<dbReference type="InterPro" id="IPR055166">
    <property type="entry name" value="Transc_reg_Sar_Rot_HTH"/>
</dbReference>
<reference evidence="7 8" key="1">
    <citation type="submission" date="2017-09" db="EMBL/GenBank/DDBJ databases">
        <title>Sphingomonas ginsenosidimutans KACC 14949, whole genome shotgun sequence.</title>
        <authorList>
            <person name="Feng G."/>
            <person name="Zhu H."/>
        </authorList>
    </citation>
    <scope>NUCLEOTIDE SEQUENCE [LARGE SCALE GENOMIC DNA]</scope>
    <source>
        <strain evidence="7 8">KACC 14949</strain>
    </source>
</reference>
<evidence type="ECO:0000313" key="7">
    <source>
        <dbReference type="EMBL" id="PCG10710.1"/>
    </source>
</evidence>
<name>A0A2A4I267_9SPHN</name>
<dbReference type="GO" id="GO:0003700">
    <property type="term" value="F:DNA-binding transcription factor activity"/>
    <property type="evidence" value="ECO:0007669"/>
    <property type="project" value="InterPro"/>
</dbReference>
<dbReference type="InterPro" id="IPR036390">
    <property type="entry name" value="WH_DNA-bd_sf"/>
</dbReference>
<organism evidence="7 8">
    <name type="scientific">Sphingomonas ginsenosidimutans</name>
    <dbReference type="NCBI Taxonomy" id="862134"/>
    <lineage>
        <taxon>Bacteria</taxon>
        <taxon>Pseudomonadati</taxon>
        <taxon>Pseudomonadota</taxon>
        <taxon>Alphaproteobacteria</taxon>
        <taxon>Sphingomonadales</taxon>
        <taxon>Sphingomonadaceae</taxon>
        <taxon>Sphingomonas</taxon>
    </lineage>
</organism>
<keyword evidence="3" id="KW-0805">Transcription regulation</keyword>
<evidence type="ECO:0000256" key="5">
    <source>
        <dbReference type="ARBA" id="ARBA00023163"/>
    </source>
</evidence>
<dbReference type="GO" id="GO:0006950">
    <property type="term" value="P:response to stress"/>
    <property type="evidence" value="ECO:0007669"/>
    <property type="project" value="TreeGrafter"/>
</dbReference>
<evidence type="ECO:0000313" key="8">
    <source>
        <dbReference type="Proteomes" id="UP000218784"/>
    </source>
</evidence>
<dbReference type="Gene3D" id="1.10.10.10">
    <property type="entry name" value="Winged helix-like DNA-binding domain superfamily/Winged helix DNA-binding domain"/>
    <property type="match status" value="1"/>
</dbReference>
<dbReference type="InterPro" id="IPR039422">
    <property type="entry name" value="MarR/SlyA-like"/>
</dbReference>
<keyword evidence="8" id="KW-1185">Reference proteome</keyword>
<dbReference type="SUPFAM" id="SSF46785">
    <property type="entry name" value="Winged helix' DNA-binding domain"/>
    <property type="match status" value="1"/>
</dbReference>
<dbReference type="PROSITE" id="PS50995">
    <property type="entry name" value="HTH_MARR_2"/>
    <property type="match status" value="1"/>
</dbReference>
<dbReference type="Pfam" id="PF22381">
    <property type="entry name" value="Staph_reg_Sar_Rot"/>
    <property type="match status" value="1"/>
</dbReference>
<comment type="subcellular location">
    <subcellularLocation>
        <location evidence="1">Cytoplasm</location>
    </subcellularLocation>
</comment>
<dbReference type="InterPro" id="IPR036388">
    <property type="entry name" value="WH-like_DNA-bd_sf"/>
</dbReference>
<evidence type="ECO:0000259" key="6">
    <source>
        <dbReference type="PROSITE" id="PS50995"/>
    </source>
</evidence>
<dbReference type="PANTHER" id="PTHR33164:SF5">
    <property type="entry name" value="ORGANIC HYDROPEROXIDE RESISTANCE TRANSCRIPTIONAL REGULATOR"/>
    <property type="match status" value="1"/>
</dbReference>
<dbReference type="SMART" id="SM00347">
    <property type="entry name" value="HTH_MARR"/>
    <property type="match status" value="1"/>
</dbReference>
<evidence type="ECO:0000256" key="3">
    <source>
        <dbReference type="ARBA" id="ARBA00023015"/>
    </source>
</evidence>
<dbReference type="AlphaFoldDB" id="A0A2A4I267"/>
<proteinExistence type="predicted"/>
<keyword evidence="4" id="KW-0238">DNA-binding</keyword>
<gene>
    <name evidence="7" type="ORF">COA17_04850</name>
</gene>
<dbReference type="RefSeq" id="WP_066489084.1">
    <property type="nucleotide sequence ID" value="NZ_JAIEOT010000105.1"/>
</dbReference>
<evidence type="ECO:0000256" key="4">
    <source>
        <dbReference type="ARBA" id="ARBA00023125"/>
    </source>
</evidence>
<dbReference type="EMBL" id="NWVD01000001">
    <property type="protein sequence ID" value="PCG10710.1"/>
    <property type="molecule type" value="Genomic_DNA"/>
</dbReference>
<protein>
    <submittedName>
        <fullName evidence="7">MarR family transcriptional regulator</fullName>
    </submittedName>
</protein>
<dbReference type="PANTHER" id="PTHR33164">
    <property type="entry name" value="TRANSCRIPTIONAL REGULATOR, MARR FAMILY"/>
    <property type="match status" value="1"/>
</dbReference>
<sequence>MADTISHPAPLERQLCFALYSASMEMGRVYKPMLDALGLTYPQYLVLQVLWEEDGRTIGAVAARLALEPSTITPLVKRLEAGGVVTRTRDAQDERQVRVHLTGRGRALREESEPMARRVFASTGLTLEAVIALTDEVRALRRTLAGAGAGAAA</sequence>
<accession>A0A2A4I267</accession>
<comment type="caution">
    <text evidence="7">The sequence shown here is derived from an EMBL/GenBank/DDBJ whole genome shotgun (WGS) entry which is preliminary data.</text>
</comment>
<evidence type="ECO:0000256" key="2">
    <source>
        <dbReference type="ARBA" id="ARBA00022490"/>
    </source>
</evidence>
<evidence type="ECO:0000256" key="1">
    <source>
        <dbReference type="ARBA" id="ARBA00004496"/>
    </source>
</evidence>
<dbReference type="GO" id="GO:0005737">
    <property type="term" value="C:cytoplasm"/>
    <property type="evidence" value="ECO:0007669"/>
    <property type="project" value="UniProtKB-SubCell"/>
</dbReference>
<keyword evidence="2" id="KW-0963">Cytoplasm</keyword>
<dbReference type="FunFam" id="1.10.10.10:FF:000163">
    <property type="entry name" value="MarR family transcriptional regulator"/>
    <property type="match status" value="1"/>
</dbReference>